<proteinExistence type="predicted"/>
<dbReference type="eggNOG" id="KOG0017">
    <property type="taxonomic scope" value="Eukaryota"/>
</dbReference>
<evidence type="ECO:0000313" key="2">
    <source>
        <dbReference type="Proteomes" id="UP000189703"/>
    </source>
</evidence>
<dbReference type="OMA" id="TCMAVIS"/>
<name>A0A1U8AC32_NELNU</name>
<dbReference type="PANTHER" id="PTHR47481">
    <property type="match status" value="1"/>
</dbReference>
<feature type="compositionally biased region" description="Polar residues" evidence="1">
    <location>
        <begin position="235"/>
        <end position="273"/>
    </location>
</feature>
<feature type="region of interest" description="Disordered" evidence="1">
    <location>
        <begin position="224"/>
        <end position="273"/>
    </location>
</feature>
<dbReference type="InParanoid" id="A0A1U8AC32"/>
<accession>A0A1U8AC32</accession>
<keyword evidence="2" id="KW-1185">Reference proteome</keyword>
<organism evidence="2 3">
    <name type="scientific">Nelumbo nucifera</name>
    <name type="common">Sacred lotus</name>
    <dbReference type="NCBI Taxonomy" id="4432"/>
    <lineage>
        <taxon>Eukaryota</taxon>
        <taxon>Viridiplantae</taxon>
        <taxon>Streptophyta</taxon>
        <taxon>Embryophyta</taxon>
        <taxon>Tracheophyta</taxon>
        <taxon>Spermatophyta</taxon>
        <taxon>Magnoliopsida</taxon>
        <taxon>Proteales</taxon>
        <taxon>Nelumbonaceae</taxon>
        <taxon>Nelumbo</taxon>
    </lineage>
</organism>
<protein>
    <submittedName>
        <fullName evidence="3">Uncharacterized protein LOC104602415</fullName>
    </submittedName>
</protein>
<dbReference type="OrthoDB" id="1912561at2759"/>
<sequence length="273" mass="30781">MSASTSTSQTDTSSFPTSSLVIPNIFNLVPIRHDNTNYLLWKSLFEPILRGHRLMSFIDGSKSAPSTSDPMFETWYEHDQMLLSWIQATLSTLTLLYMVGIKSSKEAWDILECRYASSTPMHITSLRKQLHRLKKGSLTMHDYFQQVKSISDQLAGCGAPISDDELQIYILDGLPSLYHPFASIIHGCARIITVTLEELHDLLICEEMSLVEDASTKNSHALVAAKTRQQHSHHPNSSNRQYTPQHDSKWQQQNAATPRPSQSNQGRHQSNSS</sequence>
<dbReference type="PANTHER" id="PTHR47481:SF28">
    <property type="entry name" value="RETROTRANSPOSON COPIA-LIKE N-TERMINAL DOMAIN-CONTAINING PROTEIN"/>
    <property type="match status" value="1"/>
</dbReference>
<dbReference type="Proteomes" id="UP000189703">
    <property type="component" value="Unplaced"/>
</dbReference>
<evidence type="ECO:0000313" key="3">
    <source>
        <dbReference type="RefSeq" id="XP_010264401.1"/>
    </source>
</evidence>
<dbReference type="RefSeq" id="XP_010264401.1">
    <property type="nucleotide sequence ID" value="XM_010266099.1"/>
</dbReference>
<evidence type="ECO:0000256" key="1">
    <source>
        <dbReference type="SAM" id="MobiDB-lite"/>
    </source>
</evidence>
<dbReference type="AlphaFoldDB" id="A0A1U8AC32"/>
<dbReference type="Pfam" id="PF14223">
    <property type="entry name" value="Retrotran_gag_2"/>
    <property type="match status" value="1"/>
</dbReference>
<gene>
    <name evidence="3" type="primary">LOC104602415</name>
</gene>
<reference evidence="3" key="1">
    <citation type="submission" date="2025-08" db="UniProtKB">
        <authorList>
            <consortium name="RefSeq"/>
        </authorList>
    </citation>
    <scope>IDENTIFICATION</scope>
</reference>
<dbReference type="GeneID" id="104602415"/>
<dbReference type="KEGG" id="nnu:104602415"/>